<comment type="caution">
    <text evidence="12">The sequence shown here is derived from an EMBL/GenBank/DDBJ whole genome shotgun (WGS) entry which is preliminary data.</text>
</comment>
<evidence type="ECO:0000256" key="8">
    <source>
        <dbReference type="ARBA" id="ARBA00023180"/>
    </source>
</evidence>
<dbReference type="PANTHER" id="PTHR42643:SF30">
    <property type="entry name" value="IONOTROPIC RECEPTOR 40A-RELATED"/>
    <property type="match status" value="1"/>
</dbReference>
<comment type="subcellular location">
    <subcellularLocation>
        <location evidence="1">Cell membrane</location>
        <topology evidence="1">Multi-pass membrane protein</topology>
    </subcellularLocation>
</comment>
<keyword evidence="13" id="KW-1185">Reference proteome</keyword>
<evidence type="ECO:0000256" key="6">
    <source>
        <dbReference type="ARBA" id="ARBA00023136"/>
    </source>
</evidence>
<keyword evidence="7" id="KW-0675">Receptor</keyword>
<proteinExistence type="inferred from homology"/>
<keyword evidence="3" id="KW-1003">Cell membrane</keyword>
<dbReference type="PANTHER" id="PTHR42643">
    <property type="entry name" value="IONOTROPIC RECEPTOR 20A-RELATED"/>
    <property type="match status" value="1"/>
</dbReference>
<evidence type="ECO:0000256" key="10">
    <source>
        <dbReference type="SAM" id="SignalP"/>
    </source>
</evidence>
<keyword evidence="8" id="KW-0325">Glycoprotein</keyword>
<feature type="transmembrane region" description="Helical" evidence="9">
    <location>
        <begin position="464"/>
        <end position="486"/>
    </location>
</feature>
<name>A0ABP1RKG3_9HEXA</name>
<keyword evidence="10" id="KW-0732">Signal</keyword>
<dbReference type="Pfam" id="PF00060">
    <property type="entry name" value="Lig_chan"/>
    <property type="match status" value="1"/>
</dbReference>
<reference evidence="12 13" key="1">
    <citation type="submission" date="2024-08" db="EMBL/GenBank/DDBJ databases">
        <authorList>
            <person name="Cucini C."/>
            <person name="Frati F."/>
        </authorList>
    </citation>
    <scope>NUCLEOTIDE SEQUENCE [LARGE SCALE GENOMIC DNA]</scope>
</reference>
<evidence type="ECO:0000256" key="7">
    <source>
        <dbReference type="ARBA" id="ARBA00023170"/>
    </source>
</evidence>
<evidence type="ECO:0000256" key="2">
    <source>
        <dbReference type="ARBA" id="ARBA00008685"/>
    </source>
</evidence>
<sequence>MRFIGARSLLLFVETLVLMPCMKNLDNFSWTSFSSSSSSATAAVVAFDMAVLSNALDSFTHKGGDKHSFDLIICLQHAHFSDLGHKVLRQVSGFTAQIANCSNITPPPATDLRPTMYILIPRSKMDIGDVFEQISRVYQLTKMTFYSTRSAQLLWMPFFLVLWPDSDDYCGDDLTSQTLIRASIADERALKTFSVDSDVYMYFGSDCDGDDDAQHQQHKDNVWEMYVLKTELITQKLSPDGRKYEPLYDGILGRVRRRMNLNRLTIRAIASRDPSSFLEKSGWRVFDPLEIVDGTPRVVFRELQQALNFSDETINSDWIRAHKNGSLKGKTAELFRMGMADLFITPASLLPYRKVELSFLQPTYSNSVNGFFVQPAASSLRDIVISPFSFGLWVSLMATYLILIASILFFGRQYRNICTAMYEEFPENDMTLGNEVLLWAVGAVTQQGWYIYPKSNSTRMAFTLGYSLGLVCYGAFSAAVVAILAVEMIPIKSRSDLLNSSLTFYADNASSTMAYVVDYLQTHTSIRFGNRVNIKEGVSRLKSKEPSCYVAFPHYFYLSAATINISESWICNHLSVISVTTGGTPSSMVVPRDSPYAELMNFMILKMISRGLNYRYVHLYNEATTWKCSKDSSQVFHPLGLNDVFTAGFILFAAIVISFALLVVEKTYARRIWKGFKQTRNRDKSLIRKELKSFGGF</sequence>
<keyword evidence="4 9" id="KW-0812">Transmembrane</keyword>
<evidence type="ECO:0000259" key="11">
    <source>
        <dbReference type="Pfam" id="PF00060"/>
    </source>
</evidence>
<evidence type="ECO:0000313" key="12">
    <source>
        <dbReference type="EMBL" id="CAL8129497.1"/>
    </source>
</evidence>
<evidence type="ECO:0000256" key="3">
    <source>
        <dbReference type="ARBA" id="ARBA00022475"/>
    </source>
</evidence>
<feature type="transmembrane region" description="Helical" evidence="9">
    <location>
        <begin position="390"/>
        <end position="411"/>
    </location>
</feature>
<accession>A0ABP1RKG3</accession>
<feature type="domain" description="Ionotropic glutamate receptor C-terminal" evidence="11">
    <location>
        <begin position="391"/>
        <end position="643"/>
    </location>
</feature>
<feature type="chain" id="PRO_5046925286" description="Ionotropic glutamate receptor C-terminal domain-containing protein" evidence="10">
    <location>
        <begin position="16"/>
        <end position="697"/>
    </location>
</feature>
<dbReference type="Gene3D" id="1.10.287.70">
    <property type="match status" value="1"/>
</dbReference>
<dbReference type="Proteomes" id="UP001642540">
    <property type="component" value="Unassembled WGS sequence"/>
</dbReference>
<evidence type="ECO:0000256" key="4">
    <source>
        <dbReference type="ARBA" id="ARBA00022692"/>
    </source>
</evidence>
<feature type="signal peptide" evidence="10">
    <location>
        <begin position="1"/>
        <end position="15"/>
    </location>
</feature>
<feature type="transmembrane region" description="Helical" evidence="9">
    <location>
        <begin position="644"/>
        <end position="664"/>
    </location>
</feature>
<evidence type="ECO:0000256" key="9">
    <source>
        <dbReference type="SAM" id="Phobius"/>
    </source>
</evidence>
<gene>
    <name evidence="12" type="ORF">ODALV1_LOCUS23229</name>
</gene>
<dbReference type="InterPro" id="IPR052192">
    <property type="entry name" value="Insect_Ionotropic_Sensory_Rcpt"/>
</dbReference>
<dbReference type="EMBL" id="CAXLJM020000078">
    <property type="protein sequence ID" value="CAL8129497.1"/>
    <property type="molecule type" value="Genomic_DNA"/>
</dbReference>
<protein>
    <recommendedName>
        <fullName evidence="11">Ionotropic glutamate receptor C-terminal domain-containing protein</fullName>
    </recommendedName>
</protein>
<evidence type="ECO:0000256" key="5">
    <source>
        <dbReference type="ARBA" id="ARBA00022989"/>
    </source>
</evidence>
<dbReference type="SUPFAM" id="SSF53850">
    <property type="entry name" value="Periplasmic binding protein-like II"/>
    <property type="match status" value="1"/>
</dbReference>
<comment type="similarity">
    <text evidence="2">Belongs to the glutamate-gated ion channel (TC 1.A.10.1) family.</text>
</comment>
<keyword evidence="6 9" id="KW-0472">Membrane</keyword>
<organism evidence="12 13">
    <name type="scientific">Orchesella dallaii</name>
    <dbReference type="NCBI Taxonomy" id="48710"/>
    <lineage>
        <taxon>Eukaryota</taxon>
        <taxon>Metazoa</taxon>
        <taxon>Ecdysozoa</taxon>
        <taxon>Arthropoda</taxon>
        <taxon>Hexapoda</taxon>
        <taxon>Collembola</taxon>
        <taxon>Entomobryomorpha</taxon>
        <taxon>Entomobryoidea</taxon>
        <taxon>Orchesellidae</taxon>
        <taxon>Orchesellinae</taxon>
        <taxon>Orchesella</taxon>
    </lineage>
</organism>
<evidence type="ECO:0000313" key="13">
    <source>
        <dbReference type="Proteomes" id="UP001642540"/>
    </source>
</evidence>
<dbReference type="InterPro" id="IPR001320">
    <property type="entry name" value="Iontro_rcpt_C"/>
</dbReference>
<keyword evidence="5 9" id="KW-1133">Transmembrane helix</keyword>
<evidence type="ECO:0000256" key="1">
    <source>
        <dbReference type="ARBA" id="ARBA00004651"/>
    </source>
</evidence>